<name>A0A1Y6CAY8_9BACT</name>
<proteinExistence type="predicted"/>
<dbReference type="OrthoDB" id="9779283at2"/>
<dbReference type="RefSeq" id="WP_132321768.1">
    <property type="nucleotide sequence ID" value="NZ_FWZT01000016.1"/>
</dbReference>
<dbReference type="PROSITE" id="PS51257">
    <property type="entry name" value="PROKAR_LIPOPROTEIN"/>
    <property type="match status" value="1"/>
</dbReference>
<feature type="chain" id="PRO_5012870696" description="Cytochrome c domain-containing protein" evidence="6">
    <location>
        <begin position="19"/>
        <end position="326"/>
    </location>
</feature>
<evidence type="ECO:0000256" key="1">
    <source>
        <dbReference type="ARBA" id="ARBA00022617"/>
    </source>
</evidence>
<keyword evidence="2 4" id="KW-0479">Metal-binding</keyword>
<evidence type="ECO:0000256" key="6">
    <source>
        <dbReference type="SAM" id="SignalP"/>
    </source>
</evidence>
<dbReference type="GO" id="GO:0020037">
    <property type="term" value="F:heme binding"/>
    <property type="evidence" value="ECO:0007669"/>
    <property type="project" value="InterPro"/>
</dbReference>
<evidence type="ECO:0000313" key="8">
    <source>
        <dbReference type="EMBL" id="SMF52688.1"/>
    </source>
</evidence>
<feature type="region of interest" description="Disordered" evidence="5">
    <location>
        <begin position="27"/>
        <end position="47"/>
    </location>
</feature>
<feature type="domain" description="Cytochrome c" evidence="7">
    <location>
        <begin position="218"/>
        <end position="317"/>
    </location>
</feature>
<organism evidence="8 9">
    <name type="scientific">Pseudobacteriovorax antillogorgiicola</name>
    <dbReference type="NCBI Taxonomy" id="1513793"/>
    <lineage>
        <taxon>Bacteria</taxon>
        <taxon>Pseudomonadati</taxon>
        <taxon>Bdellovibrionota</taxon>
        <taxon>Oligoflexia</taxon>
        <taxon>Oligoflexales</taxon>
        <taxon>Pseudobacteriovoracaceae</taxon>
        <taxon>Pseudobacteriovorax</taxon>
    </lineage>
</organism>
<keyword evidence="1 4" id="KW-0349">Heme</keyword>
<dbReference type="PROSITE" id="PS51007">
    <property type="entry name" value="CYTC"/>
    <property type="match status" value="1"/>
</dbReference>
<keyword evidence="3 4" id="KW-0408">Iron</keyword>
<evidence type="ECO:0000256" key="4">
    <source>
        <dbReference type="PROSITE-ProRule" id="PRU00433"/>
    </source>
</evidence>
<dbReference type="EMBL" id="FWZT01000016">
    <property type="protein sequence ID" value="SMF52688.1"/>
    <property type="molecule type" value="Genomic_DNA"/>
</dbReference>
<dbReference type="SUPFAM" id="SSF46626">
    <property type="entry name" value="Cytochrome c"/>
    <property type="match status" value="1"/>
</dbReference>
<accession>A0A1Y6CAY8</accession>
<evidence type="ECO:0000259" key="7">
    <source>
        <dbReference type="PROSITE" id="PS51007"/>
    </source>
</evidence>
<evidence type="ECO:0000256" key="3">
    <source>
        <dbReference type="ARBA" id="ARBA00023004"/>
    </source>
</evidence>
<dbReference type="InterPro" id="IPR036909">
    <property type="entry name" value="Cyt_c-like_dom_sf"/>
</dbReference>
<feature type="signal peptide" evidence="6">
    <location>
        <begin position="1"/>
        <end position="18"/>
    </location>
</feature>
<dbReference type="InterPro" id="IPR009056">
    <property type="entry name" value="Cyt_c-like_dom"/>
</dbReference>
<gene>
    <name evidence="8" type="ORF">SAMN06296036_11675</name>
</gene>
<dbReference type="GO" id="GO:0009055">
    <property type="term" value="F:electron transfer activity"/>
    <property type="evidence" value="ECO:0007669"/>
    <property type="project" value="InterPro"/>
</dbReference>
<evidence type="ECO:0000313" key="9">
    <source>
        <dbReference type="Proteomes" id="UP000192907"/>
    </source>
</evidence>
<dbReference type="Proteomes" id="UP000192907">
    <property type="component" value="Unassembled WGS sequence"/>
</dbReference>
<dbReference type="GO" id="GO:0046872">
    <property type="term" value="F:metal ion binding"/>
    <property type="evidence" value="ECO:0007669"/>
    <property type="project" value="UniProtKB-KW"/>
</dbReference>
<evidence type="ECO:0000256" key="5">
    <source>
        <dbReference type="SAM" id="MobiDB-lite"/>
    </source>
</evidence>
<protein>
    <recommendedName>
        <fullName evidence="7">Cytochrome c domain-containing protein</fullName>
    </recommendedName>
</protein>
<reference evidence="9" key="1">
    <citation type="submission" date="2017-04" db="EMBL/GenBank/DDBJ databases">
        <authorList>
            <person name="Varghese N."/>
            <person name="Submissions S."/>
        </authorList>
    </citation>
    <scope>NUCLEOTIDE SEQUENCE [LARGE SCALE GENOMIC DNA]</scope>
    <source>
        <strain evidence="9">RKEM611</strain>
    </source>
</reference>
<dbReference type="AlphaFoldDB" id="A0A1Y6CAY8"/>
<evidence type="ECO:0000256" key="2">
    <source>
        <dbReference type="ARBA" id="ARBA00022723"/>
    </source>
</evidence>
<keyword evidence="6" id="KW-0732">Signal</keyword>
<keyword evidence="9" id="KW-1185">Reference proteome</keyword>
<sequence>MKLIRGLVFVMGSLLVLSACDEAKQSGDGDQAAAPVEADATTDAETETTVDPFEEHAALFSEEYKAYAQRCIAATSIQGGNFKFYSGFVDAATTFSNYAVITMGCESGDITTLLNLADALNQINPQGFLDLLSSLEVETGLDTHFQTVVDSTTVAAADNLTITNSFWNFRPEGSFFISTFDASATTFTDGVNTPSSITFTYGDQTVQSDVTVYSYTQAQIDLGQARYNAAFTDENGVESPSCASCHQAANGVDHSPLLIGTCSDVEIIGAVEAGAYAPDADNPNSFCAGYQLTVAHSWGFASPEERDGVIAYLRTLPLNITPPAAE</sequence>